<protein>
    <recommendedName>
        <fullName evidence="3">Polymerase/histidinol phosphatase N-terminal domain-containing protein</fullName>
    </recommendedName>
</protein>
<evidence type="ECO:0008006" key="3">
    <source>
        <dbReference type="Google" id="ProtNLM"/>
    </source>
</evidence>
<gene>
    <name evidence="1" type="ORF">M409DRAFT_37906</name>
</gene>
<dbReference type="EMBL" id="ML993635">
    <property type="protein sequence ID" value="KAF2159604.1"/>
    <property type="molecule type" value="Genomic_DNA"/>
</dbReference>
<reference evidence="1" key="1">
    <citation type="journal article" date="2020" name="Stud. Mycol.">
        <title>101 Dothideomycetes genomes: a test case for predicting lifestyles and emergence of pathogens.</title>
        <authorList>
            <person name="Haridas S."/>
            <person name="Albert R."/>
            <person name="Binder M."/>
            <person name="Bloem J."/>
            <person name="Labutti K."/>
            <person name="Salamov A."/>
            <person name="Andreopoulos B."/>
            <person name="Baker S."/>
            <person name="Barry K."/>
            <person name="Bills G."/>
            <person name="Bluhm B."/>
            <person name="Cannon C."/>
            <person name="Castanera R."/>
            <person name="Culley D."/>
            <person name="Daum C."/>
            <person name="Ezra D."/>
            <person name="Gonzalez J."/>
            <person name="Henrissat B."/>
            <person name="Kuo A."/>
            <person name="Liang C."/>
            <person name="Lipzen A."/>
            <person name="Lutzoni F."/>
            <person name="Magnuson J."/>
            <person name="Mondo S."/>
            <person name="Nolan M."/>
            <person name="Ohm R."/>
            <person name="Pangilinan J."/>
            <person name="Park H.-J."/>
            <person name="Ramirez L."/>
            <person name="Alfaro M."/>
            <person name="Sun H."/>
            <person name="Tritt A."/>
            <person name="Yoshinaga Y."/>
            <person name="Zwiers L.-H."/>
            <person name="Turgeon B."/>
            <person name="Goodwin S."/>
            <person name="Spatafora J."/>
            <person name="Crous P."/>
            <person name="Grigoriev I."/>
        </authorList>
    </citation>
    <scope>NUCLEOTIDE SEQUENCE</scope>
    <source>
        <strain evidence="1">ATCC 36951</strain>
    </source>
</reference>
<dbReference type="Proteomes" id="UP000799537">
    <property type="component" value="Unassembled WGS sequence"/>
</dbReference>
<dbReference type="OrthoDB" id="16564at2759"/>
<sequence length="467" mass="52079">MSLTRTADINPDQVMTFVYAPFEVEPGVTSIYVLQEYSLKGNNSLDLGIFDERGYKVMGSDNGTDGFRGWSGGFRNNFTISPAGGVTTPSYIGGPISPGTWNVVLGPYVVLPQGIDWKLTLTFGYNAVEDYYQYAYADIFRQLDSGQMGRRYEDDEYFWLRGDFHMHTIYSDGRYTPEQQIGNALNRTLDFIFFSEHNTYSGNAAMGAFQDIAGNLLIGRAIEVTTRHGHWQALGTEREQIIEWRYDPGSQPGYPDAAYQVHRSGGLVSVNHPYASCSRCDWGFDDWDHNDAIEVWNGATEANLNQKAIDKWHSLLVSGQRVTAIGGSDSHHPPSLNGLPTTVVKSRALSQSEILSAVKKGHTYIVEGPGMEIGFTVSTNRGHTYDMGDKISQSDARGTFVHFASQRFDGSRACFMTDRGYFRNETIRSRKDIRFPLPRGGMKFVRVEVRNSTDGLLGLSNPVYVAS</sequence>
<proteinExistence type="predicted"/>
<name>A0A6A6BXR7_ZASCE</name>
<dbReference type="GO" id="GO:0035312">
    <property type="term" value="F:5'-3' DNA exonuclease activity"/>
    <property type="evidence" value="ECO:0007669"/>
    <property type="project" value="TreeGrafter"/>
</dbReference>
<dbReference type="GeneID" id="54564096"/>
<dbReference type="PANTHER" id="PTHR42924">
    <property type="entry name" value="EXONUCLEASE"/>
    <property type="match status" value="1"/>
</dbReference>
<accession>A0A6A6BXR7</accession>
<dbReference type="InterPro" id="IPR016195">
    <property type="entry name" value="Pol/histidinol_Pase-like"/>
</dbReference>
<evidence type="ECO:0000313" key="1">
    <source>
        <dbReference type="EMBL" id="KAF2159604.1"/>
    </source>
</evidence>
<dbReference type="NCBIfam" id="NF038032">
    <property type="entry name" value="CehA_McbA_metalo"/>
    <property type="match status" value="1"/>
</dbReference>
<dbReference type="CDD" id="cd07432">
    <property type="entry name" value="PHP_HisPPase"/>
    <property type="match status" value="1"/>
</dbReference>
<dbReference type="RefSeq" id="XP_033660493.1">
    <property type="nucleotide sequence ID" value="XM_033810824.1"/>
</dbReference>
<dbReference type="Gene3D" id="3.20.20.140">
    <property type="entry name" value="Metal-dependent hydrolases"/>
    <property type="match status" value="1"/>
</dbReference>
<dbReference type="PANTHER" id="PTHR42924:SF3">
    <property type="entry name" value="POLYMERASE_HISTIDINOL PHOSPHATASE N-TERMINAL DOMAIN-CONTAINING PROTEIN"/>
    <property type="match status" value="1"/>
</dbReference>
<dbReference type="AlphaFoldDB" id="A0A6A6BXR7"/>
<dbReference type="GO" id="GO:0004534">
    <property type="term" value="F:5'-3' RNA exonuclease activity"/>
    <property type="evidence" value="ECO:0007669"/>
    <property type="project" value="TreeGrafter"/>
</dbReference>
<dbReference type="InterPro" id="IPR052018">
    <property type="entry name" value="PHP_domain"/>
</dbReference>
<organism evidence="1 2">
    <name type="scientific">Zasmidium cellare ATCC 36951</name>
    <dbReference type="NCBI Taxonomy" id="1080233"/>
    <lineage>
        <taxon>Eukaryota</taxon>
        <taxon>Fungi</taxon>
        <taxon>Dikarya</taxon>
        <taxon>Ascomycota</taxon>
        <taxon>Pezizomycotina</taxon>
        <taxon>Dothideomycetes</taxon>
        <taxon>Dothideomycetidae</taxon>
        <taxon>Mycosphaerellales</taxon>
        <taxon>Mycosphaerellaceae</taxon>
        <taxon>Zasmidium</taxon>
    </lineage>
</organism>
<evidence type="ECO:0000313" key="2">
    <source>
        <dbReference type="Proteomes" id="UP000799537"/>
    </source>
</evidence>
<keyword evidence="2" id="KW-1185">Reference proteome</keyword>
<dbReference type="SUPFAM" id="SSF89550">
    <property type="entry name" value="PHP domain-like"/>
    <property type="match status" value="1"/>
</dbReference>